<dbReference type="Proteomes" id="UP000824782">
    <property type="component" value="Unassembled WGS sequence"/>
</dbReference>
<protein>
    <submittedName>
        <fullName evidence="1">Uncharacterized protein</fullName>
    </submittedName>
</protein>
<name>A0AAV6YJP9_ENGPU</name>
<comment type="caution">
    <text evidence="1">The sequence shown here is derived from an EMBL/GenBank/DDBJ whole genome shotgun (WGS) entry which is preliminary data.</text>
</comment>
<organism evidence="1 2">
    <name type="scientific">Engystomops pustulosus</name>
    <name type="common">Tungara frog</name>
    <name type="synonym">Physalaemus pustulosus</name>
    <dbReference type="NCBI Taxonomy" id="76066"/>
    <lineage>
        <taxon>Eukaryota</taxon>
        <taxon>Metazoa</taxon>
        <taxon>Chordata</taxon>
        <taxon>Craniata</taxon>
        <taxon>Vertebrata</taxon>
        <taxon>Euteleostomi</taxon>
        <taxon>Amphibia</taxon>
        <taxon>Batrachia</taxon>
        <taxon>Anura</taxon>
        <taxon>Neobatrachia</taxon>
        <taxon>Hyloidea</taxon>
        <taxon>Leptodactylidae</taxon>
        <taxon>Leiuperinae</taxon>
        <taxon>Engystomops</taxon>
    </lineage>
</organism>
<evidence type="ECO:0000313" key="1">
    <source>
        <dbReference type="EMBL" id="KAG8535870.1"/>
    </source>
</evidence>
<evidence type="ECO:0000313" key="2">
    <source>
        <dbReference type="Proteomes" id="UP000824782"/>
    </source>
</evidence>
<gene>
    <name evidence="1" type="ORF">GDO81_027576</name>
</gene>
<sequence length="82" mass="9150">MKSQGLSSAVINTLKVLNFLQKGLELGLSTSTLKVQVSALSAFFDQPLIEHRWSRSSIEVKRSYYLPSARIRPQKENANGTL</sequence>
<keyword evidence="2" id="KW-1185">Reference proteome</keyword>
<proteinExistence type="predicted"/>
<reference evidence="1" key="1">
    <citation type="thesis" date="2020" institute="ProQuest LLC" country="789 East Eisenhower Parkway, Ann Arbor, MI, USA">
        <title>Comparative Genomics and Chromosome Evolution.</title>
        <authorList>
            <person name="Mudd A.B."/>
        </authorList>
    </citation>
    <scope>NUCLEOTIDE SEQUENCE</scope>
    <source>
        <strain evidence="1">237g6f4</strain>
        <tissue evidence="1">Blood</tissue>
    </source>
</reference>
<dbReference type="AlphaFoldDB" id="A0AAV6YJP9"/>
<dbReference type="EMBL" id="WNYA01055113">
    <property type="protein sequence ID" value="KAG8535870.1"/>
    <property type="molecule type" value="Genomic_DNA"/>
</dbReference>
<accession>A0AAV6YJP9</accession>